<dbReference type="CDD" id="cd05566">
    <property type="entry name" value="PTS_IIB_galactitol"/>
    <property type="match status" value="1"/>
</dbReference>
<dbReference type="InterPro" id="IPR036095">
    <property type="entry name" value="PTS_EIIB-like_sf"/>
</dbReference>
<organism evidence="3 4">
    <name type="scientific">Virgibacillus siamensis</name>
    <dbReference type="NCBI Taxonomy" id="480071"/>
    <lineage>
        <taxon>Bacteria</taxon>
        <taxon>Bacillati</taxon>
        <taxon>Bacillota</taxon>
        <taxon>Bacilli</taxon>
        <taxon>Bacillales</taxon>
        <taxon>Bacillaceae</taxon>
        <taxon>Virgibacillus</taxon>
    </lineage>
</organism>
<reference evidence="3 4" key="1">
    <citation type="journal article" date="2019" name="Int. J. Syst. Evol. Microbiol.">
        <title>The Global Catalogue of Microorganisms (GCM) 10K type strain sequencing project: providing services to taxonomists for standard genome sequencing and annotation.</title>
        <authorList>
            <consortium name="The Broad Institute Genomics Platform"/>
            <consortium name="The Broad Institute Genome Sequencing Center for Infectious Disease"/>
            <person name="Wu L."/>
            <person name="Ma J."/>
        </authorList>
    </citation>
    <scope>NUCLEOTIDE SEQUENCE [LARGE SCALE GENOMIC DNA]</scope>
    <source>
        <strain evidence="3 4">JCM 15395</strain>
    </source>
</reference>
<keyword evidence="1" id="KW-0808">Transferase</keyword>
<dbReference type="EMBL" id="BAAADS010000025">
    <property type="protein sequence ID" value="GAA0610976.1"/>
    <property type="molecule type" value="Genomic_DNA"/>
</dbReference>
<proteinExistence type="predicted"/>
<gene>
    <name evidence="3" type="ORF">GCM10009001_30270</name>
</gene>
<dbReference type="RefSeq" id="WP_343814957.1">
    <property type="nucleotide sequence ID" value="NZ_BAAADS010000025.1"/>
</dbReference>
<dbReference type="InterPro" id="IPR013011">
    <property type="entry name" value="PTS_EIIB_2"/>
</dbReference>
<accession>A0ABN1GGF5</accession>
<sequence length="94" mass="10193">MKKVLVICGTGVATSTVVMEKIHDILEKGGFSGEVELHQGKINDAIHNQEDYKFIISTTIVPNGVNVDVVDAVPLLTGIDAEEVYDKVLRKIGD</sequence>
<dbReference type="Gene3D" id="3.40.50.2300">
    <property type="match status" value="1"/>
</dbReference>
<dbReference type="PROSITE" id="PS51099">
    <property type="entry name" value="PTS_EIIB_TYPE_2"/>
    <property type="match status" value="1"/>
</dbReference>
<dbReference type="Pfam" id="PF02302">
    <property type="entry name" value="PTS_IIB"/>
    <property type="match status" value="1"/>
</dbReference>
<dbReference type="InterPro" id="IPR003501">
    <property type="entry name" value="PTS_EIIB_2/3"/>
</dbReference>
<dbReference type="SUPFAM" id="SSF52794">
    <property type="entry name" value="PTS system IIB component-like"/>
    <property type="match status" value="1"/>
</dbReference>
<protein>
    <submittedName>
        <fullName evidence="3">PTS sugar transporter subunit IIB</fullName>
    </submittedName>
</protein>
<name>A0ABN1GGF5_9BACI</name>
<comment type="caution">
    <text evidence="3">The sequence shown here is derived from an EMBL/GenBank/DDBJ whole genome shotgun (WGS) entry which is preliminary data.</text>
</comment>
<keyword evidence="4" id="KW-1185">Reference proteome</keyword>
<evidence type="ECO:0000256" key="1">
    <source>
        <dbReference type="ARBA" id="ARBA00022679"/>
    </source>
</evidence>
<evidence type="ECO:0000313" key="4">
    <source>
        <dbReference type="Proteomes" id="UP001500866"/>
    </source>
</evidence>
<evidence type="ECO:0000313" key="3">
    <source>
        <dbReference type="EMBL" id="GAA0610976.1"/>
    </source>
</evidence>
<evidence type="ECO:0000259" key="2">
    <source>
        <dbReference type="PROSITE" id="PS51099"/>
    </source>
</evidence>
<dbReference type="Proteomes" id="UP001500866">
    <property type="component" value="Unassembled WGS sequence"/>
</dbReference>
<keyword evidence="3" id="KW-0813">Transport</keyword>
<keyword evidence="3" id="KW-0762">Sugar transport</keyword>
<feature type="domain" description="PTS EIIB type-2" evidence="2">
    <location>
        <begin position="2"/>
        <end position="94"/>
    </location>
</feature>